<dbReference type="Proteomes" id="UP000601435">
    <property type="component" value="Unassembled WGS sequence"/>
</dbReference>
<accession>A0A812IR05</accession>
<gene>
    <name evidence="1" type="ORF">SNEC2469_LOCUS616</name>
</gene>
<evidence type="ECO:0000313" key="2">
    <source>
        <dbReference type="Proteomes" id="UP000601435"/>
    </source>
</evidence>
<keyword evidence="2" id="KW-1185">Reference proteome</keyword>
<name>A0A812IR05_9DINO</name>
<sequence>MSIVDLPLTSLGALEVQSVSFSDEDSVATYVKGEVTWTRQDNLDYGFVEAFAVYLADDASGSNELFVASTTSSHSQLTVPAGTLAGGRSFVLVYCENALGRATSAASVAFSDWALSAPSTTRMFSSATTTS</sequence>
<reference evidence="1" key="1">
    <citation type="submission" date="2021-02" db="EMBL/GenBank/DDBJ databases">
        <authorList>
            <person name="Dougan E. K."/>
            <person name="Rhodes N."/>
            <person name="Thang M."/>
            <person name="Chan C."/>
        </authorList>
    </citation>
    <scope>NUCLEOTIDE SEQUENCE</scope>
</reference>
<protein>
    <submittedName>
        <fullName evidence="1">Uncharacterized protein</fullName>
    </submittedName>
</protein>
<dbReference type="EMBL" id="CAJNJA010003909">
    <property type="protein sequence ID" value="CAE7176738.1"/>
    <property type="molecule type" value="Genomic_DNA"/>
</dbReference>
<dbReference type="OrthoDB" id="10487230at2759"/>
<evidence type="ECO:0000313" key="1">
    <source>
        <dbReference type="EMBL" id="CAE7176738.1"/>
    </source>
</evidence>
<comment type="caution">
    <text evidence="1">The sequence shown here is derived from an EMBL/GenBank/DDBJ whole genome shotgun (WGS) entry which is preliminary data.</text>
</comment>
<organism evidence="1 2">
    <name type="scientific">Symbiodinium necroappetens</name>
    <dbReference type="NCBI Taxonomy" id="1628268"/>
    <lineage>
        <taxon>Eukaryota</taxon>
        <taxon>Sar</taxon>
        <taxon>Alveolata</taxon>
        <taxon>Dinophyceae</taxon>
        <taxon>Suessiales</taxon>
        <taxon>Symbiodiniaceae</taxon>
        <taxon>Symbiodinium</taxon>
    </lineage>
</organism>
<dbReference type="AlphaFoldDB" id="A0A812IR05"/>
<feature type="non-terminal residue" evidence="1">
    <location>
        <position position="131"/>
    </location>
</feature>
<proteinExistence type="predicted"/>